<name>A0A314XLJ0_PRUYE</name>
<reference evidence="1 2" key="1">
    <citation type="submission" date="2018-02" db="EMBL/GenBank/DDBJ databases">
        <title>Draft genome of wild Prunus yedoensis var. nudiflora.</title>
        <authorList>
            <person name="Baek S."/>
            <person name="Kim J.-H."/>
            <person name="Choi K."/>
            <person name="Kim G.-B."/>
            <person name="Cho A."/>
            <person name="Jang H."/>
            <person name="Shin C.-H."/>
            <person name="Yu H.-J."/>
            <person name="Mun J.-H."/>
        </authorList>
    </citation>
    <scope>NUCLEOTIDE SEQUENCE [LARGE SCALE GENOMIC DNA]</scope>
    <source>
        <strain evidence="2">cv. Jeju island</strain>
        <tissue evidence="1">Leaf</tissue>
    </source>
</reference>
<dbReference type="Proteomes" id="UP000250321">
    <property type="component" value="Unassembled WGS sequence"/>
</dbReference>
<organism evidence="1 2">
    <name type="scientific">Prunus yedoensis var. nudiflora</name>
    <dbReference type="NCBI Taxonomy" id="2094558"/>
    <lineage>
        <taxon>Eukaryota</taxon>
        <taxon>Viridiplantae</taxon>
        <taxon>Streptophyta</taxon>
        <taxon>Embryophyta</taxon>
        <taxon>Tracheophyta</taxon>
        <taxon>Spermatophyta</taxon>
        <taxon>Magnoliopsida</taxon>
        <taxon>eudicotyledons</taxon>
        <taxon>Gunneridae</taxon>
        <taxon>Pentapetalae</taxon>
        <taxon>rosids</taxon>
        <taxon>fabids</taxon>
        <taxon>Rosales</taxon>
        <taxon>Rosaceae</taxon>
        <taxon>Amygdaloideae</taxon>
        <taxon>Amygdaleae</taxon>
        <taxon>Prunus</taxon>
    </lineage>
</organism>
<comment type="caution">
    <text evidence="1">The sequence shown here is derived from an EMBL/GenBank/DDBJ whole genome shotgun (WGS) entry which is preliminary data.</text>
</comment>
<evidence type="ECO:0000313" key="1">
    <source>
        <dbReference type="EMBL" id="PQP92888.1"/>
    </source>
</evidence>
<dbReference type="AlphaFoldDB" id="A0A314XLJ0"/>
<keyword evidence="2" id="KW-1185">Reference proteome</keyword>
<gene>
    <name evidence="1" type="ORF">Pyn_14989</name>
</gene>
<evidence type="ECO:0000313" key="2">
    <source>
        <dbReference type="Proteomes" id="UP000250321"/>
    </source>
</evidence>
<sequence>MQIRFSKEIKSPCNSKTLQFFVIQKLTWKTMAAEWAWVWNGIAASEGLQIQKGLGVGEERTLEGKDLEDLQASEKQELLELFSQELDKQGLDGGFDEDGSLLGDLLRAQICWKRIWTKNMNNIKSHWKTKDSSSA</sequence>
<accession>A0A314XLJ0</accession>
<dbReference type="EMBL" id="PJQY01002520">
    <property type="protein sequence ID" value="PQP92888.1"/>
    <property type="molecule type" value="Genomic_DNA"/>
</dbReference>
<protein>
    <submittedName>
        <fullName evidence="1">Uncharacterized protein</fullName>
    </submittedName>
</protein>
<proteinExistence type="predicted"/>